<evidence type="ECO:0000313" key="2">
    <source>
        <dbReference type="EMBL" id="SFS12187.1"/>
    </source>
</evidence>
<evidence type="ECO:0000313" key="3">
    <source>
        <dbReference type="Proteomes" id="UP000199024"/>
    </source>
</evidence>
<gene>
    <name evidence="2" type="ORF">SAMN05421771_2077</name>
</gene>
<dbReference type="AlphaFoldDB" id="A0A1I6M960"/>
<feature type="signal peptide" evidence="1">
    <location>
        <begin position="1"/>
        <end position="35"/>
    </location>
</feature>
<name>A0A1I6M960_9BACT</name>
<dbReference type="Proteomes" id="UP000199024">
    <property type="component" value="Unassembled WGS sequence"/>
</dbReference>
<accession>A0A1I6M960</accession>
<dbReference type="STRING" id="474950.SAMN05421771_2077"/>
<protein>
    <recommendedName>
        <fullName evidence="4">tRNA_anti-like</fullName>
    </recommendedName>
</protein>
<sequence length="312" mass="33733">MKFAMTGSQVKNRFVAISTSMFLCCFFLVAKTALAQDECAANFKVSGDPRNGASYLTFVTIPHLEIHSALGQMEKIALDNDLAPGAENYEGDEGTLTVVRKDKSGLLHQNKGFPILIKANKANNRLIMALQLNQGQISTAANMQSFMCGMLTHVTMDSAGAAAAAAAHAQTHSDEITNITATELAQKVTRRAWGRPLKPDDIENQYMGRVYRIDGQVAIMMTPGEALGRSQSIQSGRNSIDISFNTSKVKTGLLGTPAGAQTGSITCHTDPKQLDRFLALRNGDYATVIGKVVQVVPNQFAATIYLDCHFEK</sequence>
<reference evidence="2 3" key="1">
    <citation type="submission" date="2016-10" db="EMBL/GenBank/DDBJ databases">
        <authorList>
            <person name="de Groot N.N."/>
        </authorList>
    </citation>
    <scope>NUCLEOTIDE SEQUENCE [LARGE SCALE GENOMIC DNA]</scope>
    <source>
        <strain evidence="2 3">DSM 21001</strain>
    </source>
</reference>
<evidence type="ECO:0008006" key="4">
    <source>
        <dbReference type="Google" id="ProtNLM"/>
    </source>
</evidence>
<dbReference type="RefSeq" id="WP_089839016.1">
    <property type="nucleotide sequence ID" value="NZ_FOZL01000001.1"/>
</dbReference>
<evidence type="ECO:0000256" key="1">
    <source>
        <dbReference type="SAM" id="SignalP"/>
    </source>
</evidence>
<dbReference type="EMBL" id="FOZL01000001">
    <property type="protein sequence ID" value="SFS12187.1"/>
    <property type="molecule type" value="Genomic_DNA"/>
</dbReference>
<organism evidence="2 3">
    <name type="scientific">Granulicella pectinivorans</name>
    <dbReference type="NCBI Taxonomy" id="474950"/>
    <lineage>
        <taxon>Bacteria</taxon>
        <taxon>Pseudomonadati</taxon>
        <taxon>Acidobacteriota</taxon>
        <taxon>Terriglobia</taxon>
        <taxon>Terriglobales</taxon>
        <taxon>Acidobacteriaceae</taxon>
        <taxon>Granulicella</taxon>
    </lineage>
</organism>
<proteinExistence type="predicted"/>
<feature type="chain" id="PRO_5011533432" description="tRNA_anti-like" evidence="1">
    <location>
        <begin position="36"/>
        <end position="312"/>
    </location>
</feature>
<dbReference type="OrthoDB" id="6048855at2"/>
<keyword evidence="1" id="KW-0732">Signal</keyword>
<keyword evidence="3" id="KW-1185">Reference proteome</keyword>